<dbReference type="EMBL" id="AVOT02010528">
    <property type="protein sequence ID" value="MBW0490332.1"/>
    <property type="molecule type" value="Genomic_DNA"/>
</dbReference>
<feature type="region of interest" description="Disordered" evidence="1">
    <location>
        <begin position="85"/>
        <end position="105"/>
    </location>
</feature>
<evidence type="ECO:0000313" key="2">
    <source>
        <dbReference type="EMBL" id="MBW0490332.1"/>
    </source>
</evidence>
<protein>
    <submittedName>
        <fullName evidence="2">Uncharacterized protein</fullName>
    </submittedName>
</protein>
<comment type="caution">
    <text evidence="2">The sequence shown here is derived from an EMBL/GenBank/DDBJ whole genome shotgun (WGS) entry which is preliminary data.</text>
</comment>
<organism evidence="2 3">
    <name type="scientific">Austropuccinia psidii MF-1</name>
    <dbReference type="NCBI Taxonomy" id="1389203"/>
    <lineage>
        <taxon>Eukaryota</taxon>
        <taxon>Fungi</taxon>
        <taxon>Dikarya</taxon>
        <taxon>Basidiomycota</taxon>
        <taxon>Pucciniomycotina</taxon>
        <taxon>Pucciniomycetes</taxon>
        <taxon>Pucciniales</taxon>
        <taxon>Sphaerophragmiaceae</taxon>
        <taxon>Austropuccinia</taxon>
    </lineage>
</organism>
<evidence type="ECO:0000313" key="3">
    <source>
        <dbReference type="Proteomes" id="UP000765509"/>
    </source>
</evidence>
<keyword evidence="3" id="KW-1185">Reference proteome</keyword>
<gene>
    <name evidence="2" type="ORF">O181_030047</name>
</gene>
<name>A0A9Q3H425_9BASI</name>
<proteinExistence type="predicted"/>
<dbReference type="Proteomes" id="UP000765509">
    <property type="component" value="Unassembled WGS sequence"/>
</dbReference>
<sequence length="105" mass="11843">MPHPNVDEEFVDCTHCAHSTMRSKKTCQAIGWLFKLSTPSNHAARGVPAQDSFVVYDDESIPKQEWRLGHQTGRQEQFWKIIPVPSSIDLSTPPPRPPSNGRFTS</sequence>
<dbReference type="AlphaFoldDB" id="A0A9Q3H425"/>
<evidence type="ECO:0000256" key="1">
    <source>
        <dbReference type="SAM" id="MobiDB-lite"/>
    </source>
</evidence>
<reference evidence="2" key="1">
    <citation type="submission" date="2021-03" db="EMBL/GenBank/DDBJ databases">
        <title>Draft genome sequence of rust myrtle Austropuccinia psidii MF-1, a brazilian biotype.</title>
        <authorList>
            <person name="Quecine M.C."/>
            <person name="Pachon D.M.R."/>
            <person name="Bonatelli M.L."/>
            <person name="Correr F.H."/>
            <person name="Franceschini L.M."/>
            <person name="Leite T.F."/>
            <person name="Margarido G.R.A."/>
            <person name="Almeida C.A."/>
            <person name="Ferrarezi J.A."/>
            <person name="Labate C.A."/>
        </authorList>
    </citation>
    <scope>NUCLEOTIDE SEQUENCE</scope>
    <source>
        <strain evidence="2">MF-1</strain>
    </source>
</reference>
<accession>A0A9Q3H425</accession>